<gene>
    <name evidence="1" type="ORF">QCA50_001170</name>
</gene>
<accession>A0AAW0GW51</accession>
<name>A0AAW0GW51_9APHY</name>
<proteinExistence type="predicted"/>
<sequence>MPKFEQDLGFVLLSQTQYSFRTSKRILRRPVHIVSLASILLKTIKNKTKLVEVLPYESRGIEILPSRNGPHPFLTHDYSRVSWVASSQGSSYISPGPWHYVKQFYDEENNGFGRDQRGFCGLHSKFAKHPEEDRYYLAAGWMEVTGYGKNAISMEQGLTLSLTQESTECPIYLVHISQIEEVLASRKLAEEGNFLIERARCRKSQ</sequence>
<organism evidence="1 2">
    <name type="scientific">Cerrena zonata</name>
    <dbReference type="NCBI Taxonomy" id="2478898"/>
    <lineage>
        <taxon>Eukaryota</taxon>
        <taxon>Fungi</taxon>
        <taxon>Dikarya</taxon>
        <taxon>Basidiomycota</taxon>
        <taxon>Agaricomycotina</taxon>
        <taxon>Agaricomycetes</taxon>
        <taxon>Polyporales</taxon>
        <taxon>Cerrenaceae</taxon>
        <taxon>Cerrena</taxon>
    </lineage>
</organism>
<evidence type="ECO:0000313" key="1">
    <source>
        <dbReference type="EMBL" id="KAK7696512.1"/>
    </source>
</evidence>
<dbReference type="Proteomes" id="UP001385951">
    <property type="component" value="Unassembled WGS sequence"/>
</dbReference>
<evidence type="ECO:0000313" key="2">
    <source>
        <dbReference type="Proteomes" id="UP001385951"/>
    </source>
</evidence>
<keyword evidence="2" id="KW-1185">Reference proteome</keyword>
<protein>
    <submittedName>
        <fullName evidence="1">Uncharacterized protein</fullName>
    </submittedName>
</protein>
<dbReference type="AlphaFoldDB" id="A0AAW0GW51"/>
<dbReference type="EMBL" id="JASBNA010000001">
    <property type="protein sequence ID" value="KAK7696512.1"/>
    <property type="molecule type" value="Genomic_DNA"/>
</dbReference>
<reference evidence="1 2" key="1">
    <citation type="submission" date="2022-09" db="EMBL/GenBank/DDBJ databases">
        <authorList>
            <person name="Palmer J.M."/>
        </authorList>
    </citation>
    <scope>NUCLEOTIDE SEQUENCE [LARGE SCALE GENOMIC DNA]</scope>
    <source>
        <strain evidence="1 2">DSM 7382</strain>
    </source>
</reference>
<comment type="caution">
    <text evidence="1">The sequence shown here is derived from an EMBL/GenBank/DDBJ whole genome shotgun (WGS) entry which is preliminary data.</text>
</comment>